<feature type="region of interest" description="Disordered" evidence="1">
    <location>
        <begin position="281"/>
        <end position="302"/>
    </location>
</feature>
<protein>
    <submittedName>
        <fullName evidence="2">Foldase protein prsA 1</fullName>
    </submittedName>
</protein>
<feature type="region of interest" description="Disordered" evidence="1">
    <location>
        <begin position="393"/>
        <end position="423"/>
    </location>
</feature>
<sequence>MDLWVVAAAAGAGCLAKYWQKTLKKDGGQSKQAILNHNDEKSESVKSFDQKVGQKRTESGAYLFRRSVQKQVAEGFSSDADERHPEVFGTGILLEEKYPSHRADRDKLTSPEGYVGNNSSLLSLQPWIFRKESYQVDGEEKREIGEHPHKCDDDTGQYANAFQSHLSRRNIGPVYGFRGSKRSLRSRRIHKYSVKSLSSTENCLIPQLYRDNIDFEEYVFGPFPSPSSPSVRPFLVTDGNQIISKSSFESFNKQFDSRLHQQVDSRLDEAAIGIPPLQASRKPKRKCEEAGHGRRGTNDSQHCAKTSQLPELVERVIFFCLGLSIGVMSSVVTNKREVEKLNDLLMHSENLVQDLQDELEMKNSLVVKELANEACEDQAHQNYFPDIGGQVHLPPKDASKFSSPTWQQDKQTPPSFSRVDENKESLSKIEAELEAELERLELNMNSSSLDGRISALAELDPELIGNVIHGELREDILNGKSEGQTDSDGVTNGSSTTQHMANYSVSPKELRLRLHEILQAQLEERIKELETSLCCSKKQLHFMEAEETNSPGGFSSSDLPTSSNQESPILMDQGEEIDHPLCLNLSGDALDAYNEAYEEFLRMNNIEEENPSSTTNMSGRNDGDELCSSDYSLPCTQEAPMANETLMTNSKIFGGDSPWNCVASNQLSDEAFGADDIDDDEEARMLIQQIVEKTRQGSLLMNAQKMLSLWTNN</sequence>
<feature type="compositionally biased region" description="Polar residues" evidence="1">
    <location>
        <begin position="481"/>
        <end position="499"/>
    </location>
</feature>
<evidence type="ECO:0000313" key="2">
    <source>
        <dbReference type="EMBL" id="JAT63305.1"/>
    </source>
</evidence>
<dbReference type="AlphaFoldDB" id="A0A1D1Z8T7"/>
<accession>A0A1D1Z8T7</accession>
<dbReference type="InterPro" id="IPR040348">
    <property type="entry name" value="POLAR-like"/>
</dbReference>
<dbReference type="GO" id="GO:0008356">
    <property type="term" value="P:asymmetric cell division"/>
    <property type="evidence" value="ECO:0007669"/>
    <property type="project" value="InterPro"/>
</dbReference>
<organism evidence="2">
    <name type="scientific">Anthurium amnicola</name>
    <dbReference type="NCBI Taxonomy" id="1678845"/>
    <lineage>
        <taxon>Eukaryota</taxon>
        <taxon>Viridiplantae</taxon>
        <taxon>Streptophyta</taxon>
        <taxon>Embryophyta</taxon>
        <taxon>Tracheophyta</taxon>
        <taxon>Spermatophyta</taxon>
        <taxon>Magnoliopsida</taxon>
        <taxon>Liliopsida</taxon>
        <taxon>Araceae</taxon>
        <taxon>Pothoideae</taxon>
        <taxon>Potheae</taxon>
        <taxon>Anthurium</taxon>
    </lineage>
</organism>
<proteinExistence type="predicted"/>
<evidence type="ECO:0000256" key="1">
    <source>
        <dbReference type="SAM" id="MobiDB-lite"/>
    </source>
</evidence>
<name>A0A1D1Z8T7_9ARAE</name>
<dbReference type="PANTHER" id="PTHR33476">
    <property type="entry name" value="EMB|CAB62613.1"/>
    <property type="match status" value="1"/>
</dbReference>
<gene>
    <name evidence="2" type="primary">prsA1_0</name>
    <name evidence="2" type="ORF">g.55408</name>
</gene>
<dbReference type="EMBL" id="GDJX01004631">
    <property type="protein sequence ID" value="JAT63305.1"/>
    <property type="molecule type" value="Transcribed_RNA"/>
</dbReference>
<reference evidence="2" key="1">
    <citation type="submission" date="2015-07" db="EMBL/GenBank/DDBJ databases">
        <title>Transcriptome Assembly of Anthurium amnicola.</title>
        <authorList>
            <person name="Suzuki J."/>
        </authorList>
    </citation>
    <scope>NUCLEOTIDE SEQUENCE</scope>
</reference>
<feature type="region of interest" description="Disordered" evidence="1">
    <location>
        <begin position="477"/>
        <end position="499"/>
    </location>
</feature>
<feature type="compositionally biased region" description="Polar residues" evidence="1">
    <location>
        <begin position="400"/>
        <end position="415"/>
    </location>
</feature>
<dbReference type="PANTHER" id="PTHR33476:SF7">
    <property type="entry name" value="EMB|CAB62613.1"/>
    <property type="match status" value="1"/>
</dbReference>